<dbReference type="AlphaFoldDB" id="A0A060ZZX6"/>
<dbReference type="EMBL" id="LK022848">
    <property type="protein sequence ID" value="CDR14304.1"/>
    <property type="molecule type" value="Genomic_DNA"/>
</dbReference>
<dbReference type="HOGENOM" id="CLU_3405736_0_0_11"/>
<gene>
    <name evidence="1" type="ORF">SIRAN8288</name>
</gene>
<evidence type="ECO:0000313" key="1">
    <source>
        <dbReference type="EMBL" id="CDR14304.1"/>
    </source>
</evidence>
<sequence length="30" mass="3201">MVWTRYANKSPRGGLFAAADVGDTVGEFAL</sequence>
<proteinExistence type="predicted"/>
<organism evidence="1">
    <name type="scientific">Streptomyces iranensis</name>
    <dbReference type="NCBI Taxonomy" id="576784"/>
    <lineage>
        <taxon>Bacteria</taxon>
        <taxon>Bacillati</taxon>
        <taxon>Actinomycetota</taxon>
        <taxon>Actinomycetes</taxon>
        <taxon>Kitasatosporales</taxon>
        <taxon>Streptomycetaceae</taxon>
        <taxon>Streptomyces</taxon>
        <taxon>Streptomyces violaceusniger group</taxon>
    </lineage>
</organism>
<protein>
    <submittedName>
        <fullName evidence="1">Uncharacterized protein</fullName>
    </submittedName>
</protein>
<name>A0A060ZZX6_9ACTN</name>
<reference evidence="1" key="1">
    <citation type="submission" date="2014-05" db="EMBL/GenBank/DDBJ databases">
        <authorList>
            <person name="Horn Fabian"/>
        </authorList>
    </citation>
    <scope>NUCLEOTIDE SEQUENCE</scope>
</reference>
<accession>A0A060ZZX6</accession>